<gene>
    <name evidence="1" type="ORF">LTS18_007426</name>
</gene>
<dbReference type="EMBL" id="JAWDJW010001865">
    <property type="protein sequence ID" value="KAK3078472.1"/>
    <property type="molecule type" value="Genomic_DNA"/>
</dbReference>
<comment type="caution">
    <text evidence="1">The sequence shown here is derived from an EMBL/GenBank/DDBJ whole genome shotgun (WGS) entry which is preliminary data.</text>
</comment>
<sequence length="399" mass="43789">MSRMGSRTGKKSRRVKDEEEKTDSVEGEGRGTPASTRGTKRKLNQAGHHHHHNHHHHHHHHHKPDAEPAAGPAATAANMTPFMSKFSSATPATATHHHHHHHPAPHPPHHHHHAPPIVPPTNPIVPLHRPTITVRSQPLLDSVASKPRHHLGSMVYSARVGLPPSSTKFDDKFKYVSHHTPIPNFEGRENCTFTVRVPRYYLSAEQRELVCRQKRLWGTEVYTDDSDPLAAAVHGGWIRGKWGEGVDVGMLELGGTGAEGGGAGEDGEDDEDAEREIPRTMDKPLGTGPVVPPEGMDAHITLLVLPTLQKYESTVQKGIMSRKWKDHDGMSFMIMKVEWVDESGDRGEERDGEARRKRLRAAMGLVSLFEGSGGRTGAGGGMTKNHGFGMVGRLAETAA</sequence>
<organism evidence="1 2">
    <name type="scientific">Coniosporium uncinatum</name>
    <dbReference type="NCBI Taxonomy" id="93489"/>
    <lineage>
        <taxon>Eukaryota</taxon>
        <taxon>Fungi</taxon>
        <taxon>Dikarya</taxon>
        <taxon>Ascomycota</taxon>
        <taxon>Pezizomycotina</taxon>
        <taxon>Dothideomycetes</taxon>
        <taxon>Dothideomycetes incertae sedis</taxon>
        <taxon>Coniosporium</taxon>
    </lineage>
</organism>
<evidence type="ECO:0000313" key="2">
    <source>
        <dbReference type="Proteomes" id="UP001186974"/>
    </source>
</evidence>
<dbReference type="Proteomes" id="UP001186974">
    <property type="component" value="Unassembled WGS sequence"/>
</dbReference>
<name>A0ACC3DPK4_9PEZI</name>
<proteinExistence type="predicted"/>
<protein>
    <submittedName>
        <fullName evidence="1">Uncharacterized protein</fullName>
    </submittedName>
</protein>
<keyword evidence="2" id="KW-1185">Reference proteome</keyword>
<accession>A0ACC3DPK4</accession>
<evidence type="ECO:0000313" key="1">
    <source>
        <dbReference type="EMBL" id="KAK3078472.1"/>
    </source>
</evidence>
<reference evidence="1" key="1">
    <citation type="submission" date="2024-09" db="EMBL/GenBank/DDBJ databases">
        <title>Black Yeasts Isolated from many extreme environments.</title>
        <authorList>
            <person name="Coleine C."/>
            <person name="Stajich J.E."/>
            <person name="Selbmann L."/>
        </authorList>
    </citation>
    <scope>NUCLEOTIDE SEQUENCE</scope>
    <source>
        <strain evidence="1">CCFEE 5737</strain>
    </source>
</reference>